<accession>A0AAW1UIB0</accession>
<comment type="caution">
    <text evidence="2">The sequence shown here is derived from an EMBL/GenBank/DDBJ whole genome shotgun (WGS) entry which is preliminary data.</text>
</comment>
<organism evidence="2 3">
    <name type="scientific">Henosepilachna vigintioctopunctata</name>
    <dbReference type="NCBI Taxonomy" id="420089"/>
    <lineage>
        <taxon>Eukaryota</taxon>
        <taxon>Metazoa</taxon>
        <taxon>Ecdysozoa</taxon>
        <taxon>Arthropoda</taxon>
        <taxon>Hexapoda</taxon>
        <taxon>Insecta</taxon>
        <taxon>Pterygota</taxon>
        <taxon>Neoptera</taxon>
        <taxon>Endopterygota</taxon>
        <taxon>Coleoptera</taxon>
        <taxon>Polyphaga</taxon>
        <taxon>Cucujiformia</taxon>
        <taxon>Coccinelloidea</taxon>
        <taxon>Coccinellidae</taxon>
        <taxon>Epilachninae</taxon>
        <taxon>Epilachnini</taxon>
        <taxon>Henosepilachna</taxon>
    </lineage>
</organism>
<feature type="compositionally biased region" description="Polar residues" evidence="1">
    <location>
        <begin position="39"/>
        <end position="54"/>
    </location>
</feature>
<proteinExistence type="predicted"/>
<name>A0AAW1UIB0_9CUCU</name>
<dbReference type="AlphaFoldDB" id="A0AAW1UIB0"/>
<protein>
    <submittedName>
        <fullName evidence="2">Uncharacterized protein</fullName>
    </submittedName>
</protein>
<evidence type="ECO:0000256" key="1">
    <source>
        <dbReference type="SAM" id="MobiDB-lite"/>
    </source>
</evidence>
<sequence length="126" mass="14103">MSASEDDSSPDISKYNPSDFESIDEENAYTPMKKKKFLQNENLPNNVPGTSVSNRVPIAEDFQFSGSNDKIIEPVIASNLDYEKNPIEAGNTFSCSYVTRKYLRSFPLTAQNVGFSTNLSKQHPQK</sequence>
<dbReference type="EMBL" id="JARQZJ010000065">
    <property type="protein sequence ID" value="KAK9880566.1"/>
    <property type="molecule type" value="Genomic_DNA"/>
</dbReference>
<feature type="region of interest" description="Disordered" evidence="1">
    <location>
        <begin position="1"/>
        <end position="54"/>
    </location>
</feature>
<reference evidence="2 3" key="1">
    <citation type="submission" date="2023-03" db="EMBL/GenBank/DDBJ databases">
        <title>Genome insight into feeding habits of ladybird beetles.</title>
        <authorList>
            <person name="Li H.-S."/>
            <person name="Huang Y.-H."/>
            <person name="Pang H."/>
        </authorList>
    </citation>
    <scope>NUCLEOTIDE SEQUENCE [LARGE SCALE GENOMIC DNA]</scope>
    <source>
        <strain evidence="2">SYSU_2023b</strain>
        <tissue evidence="2">Whole body</tissue>
    </source>
</reference>
<evidence type="ECO:0000313" key="2">
    <source>
        <dbReference type="EMBL" id="KAK9880566.1"/>
    </source>
</evidence>
<dbReference type="Proteomes" id="UP001431783">
    <property type="component" value="Unassembled WGS sequence"/>
</dbReference>
<gene>
    <name evidence="2" type="ORF">WA026_011804</name>
</gene>
<evidence type="ECO:0000313" key="3">
    <source>
        <dbReference type="Proteomes" id="UP001431783"/>
    </source>
</evidence>
<keyword evidence="3" id="KW-1185">Reference proteome</keyword>